<evidence type="ECO:0000256" key="1">
    <source>
        <dbReference type="SAM" id="MobiDB-lite"/>
    </source>
</evidence>
<feature type="compositionally biased region" description="Polar residues" evidence="1">
    <location>
        <begin position="13"/>
        <end position="22"/>
    </location>
</feature>
<accession>A0ABM5WMS4</accession>
<dbReference type="EMBL" id="CP013480">
    <property type="protein sequence ID" value="ALS61911.1"/>
    <property type="molecule type" value="Genomic_DNA"/>
</dbReference>
<evidence type="ECO:0000313" key="3">
    <source>
        <dbReference type="Proteomes" id="UP000060277"/>
    </source>
</evidence>
<sequence length="277" mass="30316">MPPRENPSAVEPSAQTADAQTQTLPEEPLRRSEQTFNAICSQVLGALMRFDNLGSVIGNEVVTPTEMSEADRSHLLREVEDSLGLNLVDPSIPMTERLAARTLTRLGQEQVRTRLDPELMWLADGLAAIGERRYVAAVEASRPGSRPETEGWHNFGGDVFGPEVEDAFSDPESEAWNFLDDAWFEELLQRFVRYMSGALMHFRWAGSGAGPGRGIDDERRALITAAQSERTNPPAGQVPQIGGSSAAMQRALSVAGSRELALAPTTHWLDTCYPSNP</sequence>
<organism evidence="2 3">
    <name type="scientific">Pandoraea norimbergensis</name>
    <dbReference type="NCBI Taxonomy" id="93219"/>
    <lineage>
        <taxon>Bacteria</taxon>
        <taxon>Pseudomonadati</taxon>
        <taxon>Pseudomonadota</taxon>
        <taxon>Betaproteobacteria</taxon>
        <taxon>Burkholderiales</taxon>
        <taxon>Burkholderiaceae</taxon>
        <taxon>Pandoraea</taxon>
    </lineage>
</organism>
<keyword evidence="3" id="KW-1185">Reference proteome</keyword>
<protein>
    <submittedName>
        <fullName evidence="2">Uncharacterized protein</fullName>
    </submittedName>
</protein>
<name>A0ABM5WMS4_9BURK</name>
<gene>
    <name evidence="2" type="ORF">AT302_21150</name>
</gene>
<dbReference type="Proteomes" id="UP000060277">
    <property type="component" value="Chromosome"/>
</dbReference>
<proteinExistence type="predicted"/>
<reference evidence="3" key="1">
    <citation type="submission" date="2015-12" db="EMBL/GenBank/DDBJ databases">
        <title>Complete genome sequence of Pandoraea norimbergensis DSM 11628.</title>
        <authorList>
            <person name="Ee R."/>
            <person name="Lim Y.-L."/>
            <person name="Yong D."/>
            <person name="Yin W.-F."/>
            <person name="Chan K.-G."/>
        </authorList>
    </citation>
    <scope>NUCLEOTIDE SEQUENCE [LARGE SCALE GENOMIC DNA]</scope>
    <source>
        <strain evidence="3">DSM 11628</strain>
    </source>
</reference>
<evidence type="ECO:0000313" key="2">
    <source>
        <dbReference type="EMBL" id="ALS61911.1"/>
    </source>
</evidence>
<feature type="region of interest" description="Disordered" evidence="1">
    <location>
        <begin position="1"/>
        <end position="22"/>
    </location>
</feature>